<sequence>MKRFSIIFLLVFFIFSCGKKTEPLPIKESIPKGLSFEVNLTTQGAELFNFTSYKNRRRLSSK</sequence>
<proteinExistence type="predicted"/>
<organism evidence="1">
    <name type="scientific">Thermodesulfobacterium geofontis</name>
    <dbReference type="NCBI Taxonomy" id="1295609"/>
    <lineage>
        <taxon>Bacteria</taxon>
        <taxon>Pseudomonadati</taxon>
        <taxon>Thermodesulfobacteriota</taxon>
        <taxon>Thermodesulfobacteria</taxon>
        <taxon>Thermodesulfobacteriales</taxon>
        <taxon>Thermodesulfobacteriaceae</taxon>
        <taxon>Thermodesulfobacterium</taxon>
    </lineage>
</organism>
<gene>
    <name evidence="1" type="ORF">ENT66_08260</name>
</gene>
<evidence type="ECO:0008006" key="2">
    <source>
        <dbReference type="Google" id="ProtNLM"/>
    </source>
</evidence>
<dbReference type="PROSITE" id="PS51257">
    <property type="entry name" value="PROKAR_LIPOPROTEIN"/>
    <property type="match status" value="1"/>
</dbReference>
<dbReference type="AlphaFoldDB" id="A0A7C4JSU5"/>
<accession>A0A7C4JSU5</accession>
<protein>
    <recommendedName>
        <fullName evidence="2">Lipoprotein</fullName>
    </recommendedName>
</protein>
<comment type="caution">
    <text evidence="1">The sequence shown here is derived from an EMBL/GenBank/DDBJ whole genome shotgun (WGS) entry which is preliminary data.</text>
</comment>
<name>A0A7C4JSU5_9BACT</name>
<evidence type="ECO:0000313" key="1">
    <source>
        <dbReference type="EMBL" id="HGQ86254.1"/>
    </source>
</evidence>
<dbReference type="EMBL" id="DSZN01000124">
    <property type="protein sequence ID" value="HGQ86254.1"/>
    <property type="molecule type" value="Genomic_DNA"/>
</dbReference>
<reference evidence="1" key="1">
    <citation type="journal article" date="2020" name="mSystems">
        <title>Genome- and Community-Level Interaction Insights into Carbon Utilization and Element Cycling Functions of Hydrothermarchaeota in Hydrothermal Sediment.</title>
        <authorList>
            <person name="Zhou Z."/>
            <person name="Liu Y."/>
            <person name="Xu W."/>
            <person name="Pan J."/>
            <person name="Luo Z.H."/>
            <person name="Li M."/>
        </authorList>
    </citation>
    <scope>NUCLEOTIDE SEQUENCE [LARGE SCALE GENOMIC DNA]</scope>
    <source>
        <strain evidence="1">SpSt-6</strain>
    </source>
</reference>